<dbReference type="InterPro" id="IPR026353">
    <property type="entry name" value="Hypoxan-DNA_Glyclase"/>
</dbReference>
<protein>
    <submittedName>
        <fullName evidence="2">DNA-deoxyinosine glycosylase</fullName>
        <ecNumber evidence="2">3.2.2.15</ecNumber>
    </submittedName>
</protein>
<keyword evidence="3" id="KW-1185">Reference proteome</keyword>
<proteinExistence type="predicted"/>
<dbReference type="SUPFAM" id="SSF52141">
    <property type="entry name" value="Uracil-DNA glycosylase-like"/>
    <property type="match status" value="1"/>
</dbReference>
<gene>
    <name evidence="2" type="ORF">HLB29_06165</name>
</gene>
<accession>A0ABR6TLI8</accession>
<reference evidence="2 3" key="1">
    <citation type="submission" date="2020-05" db="EMBL/GenBank/DDBJ databases">
        <title>Draft genome of xy-202 and genomic insight in genome of the genus Peptostreptococcus.</title>
        <authorList>
            <person name="Zhang Z."/>
        </authorList>
    </citation>
    <scope>NUCLEOTIDE SEQUENCE [LARGE SCALE GENOMIC DNA]</scope>
    <source>
        <strain evidence="2 3">DSM 27025</strain>
    </source>
</reference>
<dbReference type="Pfam" id="PF03167">
    <property type="entry name" value="UDG"/>
    <property type="match status" value="1"/>
</dbReference>
<dbReference type="SMART" id="SM00986">
    <property type="entry name" value="UDG"/>
    <property type="match status" value="1"/>
</dbReference>
<organism evidence="2 3">
    <name type="scientific">Peptostreptococcus canis</name>
    <dbReference type="NCBI Taxonomy" id="1159213"/>
    <lineage>
        <taxon>Bacteria</taxon>
        <taxon>Bacillati</taxon>
        <taxon>Bacillota</taxon>
        <taxon>Clostridia</taxon>
        <taxon>Peptostreptococcales</taxon>
        <taxon>Peptostreptococcaceae</taxon>
        <taxon>Peptostreptococcus</taxon>
    </lineage>
</organism>
<dbReference type="CDD" id="cd10032">
    <property type="entry name" value="UDG-F6_HDG"/>
    <property type="match status" value="1"/>
</dbReference>
<sequence length="161" mass="18552">MQIHTIQPIYNRDSKILILGTFPSIKSREESFFYAHPQNRFWKVLALVFEQSLPNSIEEKTEFLLKNKIALWDVISSCDIVGSSDSSIKNVKVNDIGKILKIADIQKIFVNGNKAYQLYRKYIEPEFNISAVCLPSTSPANARYNLEKLLEDWQKIKIGKL</sequence>
<keyword evidence="2" id="KW-0326">Glycosidase</keyword>
<dbReference type="Proteomes" id="UP000713904">
    <property type="component" value="Unassembled WGS sequence"/>
</dbReference>
<dbReference type="Gene3D" id="3.40.470.10">
    <property type="entry name" value="Uracil-DNA glycosylase-like domain"/>
    <property type="match status" value="1"/>
</dbReference>
<evidence type="ECO:0000313" key="2">
    <source>
        <dbReference type="EMBL" id="MBC2576267.1"/>
    </source>
</evidence>
<feature type="domain" description="Uracil-DNA glycosylase-like" evidence="1">
    <location>
        <begin position="7"/>
        <end position="154"/>
    </location>
</feature>
<dbReference type="NCBIfam" id="TIGR04274">
    <property type="entry name" value="hypoxanDNAglyco"/>
    <property type="match status" value="1"/>
</dbReference>
<keyword evidence="2" id="KW-0378">Hydrolase</keyword>
<dbReference type="RefSeq" id="WP_185624281.1">
    <property type="nucleotide sequence ID" value="NZ_JABGBW010000003.1"/>
</dbReference>
<evidence type="ECO:0000313" key="3">
    <source>
        <dbReference type="Proteomes" id="UP000713904"/>
    </source>
</evidence>
<dbReference type="InterPro" id="IPR005122">
    <property type="entry name" value="Uracil-DNA_glycosylase-like"/>
</dbReference>
<evidence type="ECO:0000259" key="1">
    <source>
        <dbReference type="SMART" id="SM00986"/>
    </source>
</evidence>
<comment type="caution">
    <text evidence="2">The sequence shown here is derived from an EMBL/GenBank/DDBJ whole genome shotgun (WGS) entry which is preliminary data.</text>
</comment>
<dbReference type="EMBL" id="JABGBW010000003">
    <property type="protein sequence ID" value="MBC2576267.1"/>
    <property type="molecule type" value="Genomic_DNA"/>
</dbReference>
<name>A0ABR6TLI8_9FIRM</name>
<dbReference type="EC" id="3.2.2.15" evidence="2"/>
<dbReference type="GO" id="GO:0033958">
    <property type="term" value="F:DNA-deoxyinosine glycosylase activity"/>
    <property type="evidence" value="ECO:0007669"/>
    <property type="project" value="UniProtKB-EC"/>
</dbReference>
<dbReference type="InterPro" id="IPR036895">
    <property type="entry name" value="Uracil-DNA_glycosylase-like_sf"/>
</dbReference>
<dbReference type="SMART" id="SM00987">
    <property type="entry name" value="UreE_C"/>
    <property type="match status" value="1"/>
</dbReference>